<dbReference type="RefSeq" id="XP_052945397.1">
    <property type="nucleotide sequence ID" value="XM_053088625.1"/>
</dbReference>
<keyword evidence="3" id="KW-1185">Reference proteome</keyword>
<feature type="compositionally biased region" description="Gly residues" evidence="1">
    <location>
        <begin position="264"/>
        <end position="277"/>
    </location>
</feature>
<sequence>MSTATIPSATSLAPTLYGVSRLVRTMKGADGQPDIQVVTTVGFREDNHKFWGTVTLEAPQGAEESLEHLKWVTGFRGEIVTQTSANDTQLLPSFQDWLDGKTEADYNSIGPALVRALDQLVENLEVRRNEASQADLGTSRPMVLQEMQLVYDTVHQHLCALQAGIRENVKSVTEDVADLTDNATHLGALESLELKTFTELTAYFREMCGAGLPADRAKAADAARAAFHESLKEESLVHRSLASFAAALLEGPDIGSIEVDDGSDGSGTEIGDGGGSLEDGSGTSAPETEAVPA</sequence>
<comment type="caution">
    <text evidence="2">The sequence shown here is derived from an EMBL/GenBank/DDBJ whole genome shotgun (WGS) entry which is preliminary data.</text>
</comment>
<name>A0AA38H782_9TREE</name>
<dbReference type="AlphaFoldDB" id="A0AA38H782"/>
<evidence type="ECO:0000256" key="1">
    <source>
        <dbReference type="SAM" id="MobiDB-lite"/>
    </source>
</evidence>
<dbReference type="EMBL" id="JAKWFO010000005">
    <property type="protein sequence ID" value="KAI9635620.1"/>
    <property type="molecule type" value="Genomic_DNA"/>
</dbReference>
<proteinExistence type="predicted"/>
<feature type="region of interest" description="Disordered" evidence="1">
    <location>
        <begin position="255"/>
        <end position="293"/>
    </location>
</feature>
<dbReference type="GeneID" id="77727830"/>
<protein>
    <submittedName>
        <fullName evidence="2">Uncharacterized protein</fullName>
    </submittedName>
</protein>
<gene>
    <name evidence="2" type="ORF">MKK02DRAFT_33000</name>
</gene>
<accession>A0AA38H782</accession>
<evidence type="ECO:0000313" key="2">
    <source>
        <dbReference type="EMBL" id="KAI9635620.1"/>
    </source>
</evidence>
<evidence type="ECO:0000313" key="3">
    <source>
        <dbReference type="Proteomes" id="UP001164286"/>
    </source>
</evidence>
<organism evidence="2 3">
    <name type="scientific">Dioszegia hungarica</name>
    <dbReference type="NCBI Taxonomy" id="4972"/>
    <lineage>
        <taxon>Eukaryota</taxon>
        <taxon>Fungi</taxon>
        <taxon>Dikarya</taxon>
        <taxon>Basidiomycota</taxon>
        <taxon>Agaricomycotina</taxon>
        <taxon>Tremellomycetes</taxon>
        <taxon>Tremellales</taxon>
        <taxon>Bulleribasidiaceae</taxon>
        <taxon>Dioszegia</taxon>
    </lineage>
</organism>
<dbReference type="Proteomes" id="UP001164286">
    <property type="component" value="Unassembled WGS sequence"/>
</dbReference>
<reference evidence="2" key="1">
    <citation type="journal article" date="2022" name="G3 (Bethesda)">
        <title>High quality genome of the basidiomycete yeast Dioszegia hungarica PDD-24b-2 isolated from cloud water.</title>
        <authorList>
            <person name="Jarrige D."/>
            <person name="Haridas S."/>
            <person name="Bleykasten-Grosshans C."/>
            <person name="Joly M."/>
            <person name="Nadalig T."/>
            <person name="Sancelme M."/>
            <person name="Vuilleumier S."/>
            <person name="Grigoriev I.V."/>
            <person name="Amato P."/>
            <person name="Bringel F."/>
        </authorList>
    </citation>
    <scope>NUCLEOTIDE SEQUENCE</scope>
    <source>
        <strain evidence="2">PDD-24b-2</strain>
    </source>
</reference>